<dbReference type="PANTHER" id="PTHR43245">
    <property type="entry name" value="BIFUNCTIONAL POLYMYXIN RESISTANCE PROTEIN ARNA"/>
    <property type="match status" value="1"/>
</dbReference>
<dbReference type="SUPFAM" id="SSF51735">
    <property type="entry name" value="NAD(P)-binding Rossmann-fold domains"/>
    <property type="match status" value="1"/>
</dbReference>
<dbReference type="RefSeq" id="WP_083611096.1">
    <property type="nucleotide sequence ID" value="NZ_FQZU01000023.1"/>
</dbReference>
<sequence>MALVTILGSSGFIGGHLAGKARAMGHECFCPARDEDLAGKDLGHVVYSIGLTADFRQRPFDTVQAHVCRLAEILAQARFESFVYLSSTRLYGSGAGEAKEEDALTARPSDPSDLYNLSKAMGESLCLRASEKTKVARLSNVYGPDFGSRNFLTDIIASAVDNNEIVLRSALDSAKDYISIDDATDLLLAMLFNGKERIYNAASGKNVSHGEIVRAIADAAGCRVEVAPDSPVIRFPRISTERADQEFGGARKSLLEDIPALVKAYQTAK</sequence>
<dbReference type="Pfam" id="PF01370">
    <property type="entry name" value="Epimerase"/>
    <property type="match status" value="1"/>
</dbReference>
<dbReference type="InterPro" id="IPR050177">
    <property type="entry name" value="Lipid_A_modif_metabolic_enz"/>
</dbReference>
<accession>A0A1M6RW86</accession>
<organism evidence="2 3">
    <name type="scientific">Desulfatibacillum alkenivorans DSM 16219</name>
    <dbReference type="NCBI Taxonomy" id="1121393"/>
    <lineage>
        <taxon>Bacteria</taxon>
        <taxon>Pseudomonadati</taxon>
        <taxon>Thermodesulfobacteriota</taxon>
        <taxon>Desulfobacteria</taxon>
        <taxon>Desulfobacterales</taxon>
        <taxon>Desulfatibacillaceae</taxon>
        <taxon>Desulfatibacillum</taxon>
    </lineage>
</organism>
<dbReference type="CDD" id="cd08946">
    <property type="entry name" value="SDR_e"/>
    <property type="match status" value="1"/>
</dbReference>
<dbReference type="InterPro" id="IPR036291">
    <property type="entry name" value="NAD(P)-bd_dom_sf"/>
</dbReference>
<name>A0A1M6RW86_9BACT</name>
<dbReference type="EMBL" id="FQZU01000023">
    <property type="protein sequence ID" value="SHK36753.1"/>
    <property type="molecule type" value="Genomic_DNA"/>
</dbReference>
<dbReference type="Proteomes" id="UP000183994">
    <property type="component" value="Unassembled WGS sequence"/>
</dbReference>
<gene>
    <name evidence="2" type="ORF">SAMN02745216_03326</name>
</gene>
<protein>
    <submittedName>
        <fullName evidence="2">Nucleoside-diphosphate-sugar epimerase</fullName>
    </submittedName>
</protein>
<feature type="domain" description="NAD-dependent epimerase/dehydratase" evidence="1">
    <location>
        <begin position="4"/>
        <end position="201"/>
    </location>
</feature>
<evidence type="ECO:0000313" key="3">
    <source>
        <dbReference type="Proteomes" id="UP000183994"/>
    </source>
</evidence>
<dbReference type="Gene3D" id="3.40.50.720">
    <property type="entry name" value="NAD(P)-binding Rossmann-like Domain"/>
    <property type="match status" value="1"/>
</dbReference>
<dbReference type="STRING" id="1121393.SAMN02745216_03326"/>
<reference evidence="3" key="1">
    <citation type="submission" date="2016-11" db="EMBL/GenBank/DDBJ databases">
        <authorList>
            <person name="Varghese N."/>
            <person name="Submissions S."/>
        </authorList>
    </citation>
    <scope>NUCLEOTIDE SEQUENCE [LARGE SCALE GENOMIC DNA]</scope>
    <source>
        <strain evidence="3">DSM 16219</strain>
    </source>
</reference>
<dbReference type="AlphaFoldDB" id="A0A1M6RW86"/>
<evidence type="ECO:0000313" key="2">
    <source>
        <dbReference type="EMBL" id="SHK36753.1"/>
    </source>
</evidence>
<dbReference type="OrthoDB" id="9769113at2"/>
<evidence type="ECO:0000259" key="1">
    <source>
        <dbReference type="Pfam" id="PF01370"/>
    </source>
</evidence>
<proteinExistence type="predicted"/>
<dbReference type="InterPro" id="IPR001509">
    <property type="entry name" value="Epimerase_deHydtase"/>
</dbReference>
<keyword evidence="3" id="KW-1185">Reference proteome</keyword>